<evidence type="ECO:0000256" key="1">
    <source>
        <dbReference type="SAM" id="MobiDB-lite"/>
    </source>
</evidence>
<dbReference type="Proteomes" id="UP000828390">
    <property type="component" value="Unassembled WGS sequence"/>
</dbReference>
<gene>
    <name evidence="2" type="ORF">DPMN_082944</name>
</gene>
<dbReference type="EMBL" id="JAIWYP010000016">
    <property type="protein sequence ID" value="KAH3695484.1"/>
    <property type="molecule type" value="Genomic_DNA"/>
</dbReference>
<comment type="caution">
    <text evidence="2">The sequence shown here is derived from an EMBL/GenBank/DDBJ whole genome shotgun (WGS) entry which is preliminary data.</text>
</comment>
<accession>A0A9D4BHY3</accession>
<protein>
    <submittedName>
        <fullName evidence="2">Uncharacterized protein</fullName>
    </submittedName>
</protein>
<organism evidence="2 3">
    <name type="scientific">Dreissena polymorpha</name>
    <name type="common">Zebra mussel</name>
    <name type="synonym">Mytilus polymorpha</name>
    <dbReference type="NCBI Taxonomy" id="45954"/>
    <lineage>
        <taxon>Eukaryota</taxon>
        <taxon>Metazoa</taxon>
        <taxon>Spiralia</taxon>
        <taxon>Lophotrochozoa</taxon>
        <taxon>Mollusca</taxon>
        <taxon>Bivalvia</taxon>
        <taxon>Autobranchia</taxon>
        <taxon>Heteroconchia</taxon>
        <taxon>Euheterodonta</taxon>
        <taxon>Imparidentia</taxon>
        <taxon>Neoheterodontei</taxon>
        <taxon>Myida</taxon>
        <taxon>Dreissenoidea</taxon>
        <taxon>Dreissenidae</taxon>
        <taxon>Dreissena</taxon>
    </lineage>
</organism>
<evidence type="ECO:0000313" key="3">
    <source>
        <dbReference type="Proteomes" id="UP000828390"/>
    </source>
</evidence>
<dbReference type="AlphaFoldDB" id="A0A9D4BHY3"/>
<proteinExistence type="predicted"/>
<name>A0A9D4BHY3_DREPO</name>
<keyword evidence="3" id="KW-1185">Reference proteome</keyword>
<reference evidence="2" key="1">
    <citation type="journal article" date="2019" name="bioRxiv">
        <title>The Genome of the Zebra Mussel, Dreissena polymorpha: A Resource for Invasive Species Research.</title>
        <authorList>
            <person name="McCartney M.A."/>
            <person name="Auch B."/>
            <person name="Kono T."/>
            <person name="Mallez S."/>
            <person name="Zhang Y."/>
            <person name="Obille A."/>
            <person name="Becker A."/>
            <person name="Abrahante J.E."/>
            <person name="Garbe J."/>
            <person name="Badalamenti J.P."/>
            <person name="Herman A."/>
            <person name="Mangelson H."/>
            <person name="Liachko I."/>
            <person name="Sullivan S."/>
            <person name="Sone E.D."/>
            <person name="Koren S."/>
            <person name="Silverstein K.A.T."/>
            <person name="Beckman K.B."/>
            <person name="Gohl D.M."/>
        </authorList>
    </citation>
    <scope>NUCLEOTIDE SEQUENCE</scope>
    <source>
        <strain evidence="2">Duluth1</strain>
        <tissue evidence="2">Whole animal</tissue>
    </source>
</reference>
<evidence type="ECO:0000313" key="2">
    <source>
        <dbReference type="EMBL" id="KAH3695484.1"/>
    </source>
</evidence>
<sequence length="57" mass="6213">MPFVYRPGYVQFSFCTCSSCMGGTGSTTRSTTAGTWRPAMPTPPWPHARVSPHYVAS</sequence>
<reference evidence="2" key="2">
    <citation type="submission" date="2020-11" db="EMBL/GenBank/DDBJ databases">
        <authorList>
            <person name="McCartney M.A."/>
            <person name="Auch B."/>
            <person name="Kono T."/>
            <person name="Mallez S."/>
            <person name="Becker A."/>
            <person name="Gohl D.M."/>
            <person name="Silverstein K.A.T."/>
            <person name="Koren S."/>
            <person name="Bechman K.B."/>
            <person name="Herman A."/>
            <person name="Abrahante J.E."/>
            <person name="Garbe J."/>
        </authorList>
    </citation>
    <scope>NUCLEOTIDE SEQUENCE</scope>
    <source>
        <strain evidence="2">Duluth1</strain>
        <tissue evidence="2">Whole animal</tissue>
    </source>
</reference>
<feature type="region of interest" description="Disordered" evidence="1">
    <location>
        <begin position="28"/>
        <end position="57"/>
    </location>
</feature>